<dbReference type="GO" id="GO:0009847">
    <property type="term" value="P:spore germination"/>
    <property type="evidence" value="ECO:0007669"/>
    <property type="project" value="InterPro"/>
</dbReference>
<dbReference type="AlphaFoldDB" id="A0A1M6S2J6"/>
<dbReference type="GO" id="GO:0016020">
    <property type="term" value="C:membrane"/>
    <property type="evidence" value="ECO:0007669"/>
    <property type="project" value="UniProtKB-SubCell"/>
</dbReference>
<evidence type="ECO:0000313" key="9">
    <source>
        <dbReference type="EMBL" id="SHK39062.1"/>
    </source>
</evidence>
<sequence length="365" mass="41442">MNKEVISDKQGIATIVWFIIGSSSVFIMGMKAKQDLWIAIILAVLMAIPMALIYSRLHYIFPGKDLFSIIEFCFGKFIGKLIVLLFTCFFLYWASDVSVNYGSFIFTVSFDATPMIVPMMILIGLCGWGAKNGIEVLGRYSEFFLKMPMFFLVLIILLLMPDINIRNIKPIAYNGIKPIIKGALNAFSFPFAQIIAFSIAFSNFKKIKKSPGKIYIIGLLIGGIILFTSSLISILVIGINEGETRYYSIYTAVSRINIGVMIQSIEVIVSTIFILGGFIKIAILIICTCKGIAKLFEITDYRFIVIPITLLTINLSFFQYESVMHYYEFQTDTWFYFTFVFQVFFPIIIWIISEIKKSSLKNFGK</sequence>
<keyword evidence="4" id="KW-0309">Germination</keyword>
<feature type="transmembrane region" description="Helical" evidence="8">
    <location>
        <begin position="214"/>
        <end position="239"/>
    </location>
</feature>
<evidence type="ECO:0000256" key="7">
    <source>
        <dbReference type="ARBA" id="ARBA00023136"/>
    </source>
</evidence>
<protein>
    <submittedName>
        <fullName evidence="9">Spore germination protein KB</fullName>
    </submittedName>
</protein>
<dbReference type="RefSeq" id="WP_072890036.1">
    <property type="nucleotide sequence ID" value="NZ_FRAE01000065.1"/>
</dbReference>
<dbReference type="STRING" id="1123349.SAMN02744037_02242"/>
<feature type="transmembrane region" description="Helical" evidence="8">
    <location>
        <begin position="333"/>
        <end position="352"/>
    </location>
</feature>
<evidence type="ECO:0000256" key="5">
    <source>
        <dbReference type="ARBA" id="ARBA00022692"/>
    </source>
</evidence>
<dbReference type="PANTHER" id="PTHR34975">
    <property type="entry name" value="SPORE GERMINATION PROTEIN A2"/>
    <property type="match status" value="1"/>
</dbReference>
<feature type="transmembrane region" description="Helical" evidence="8">
    <location>
        <begin position="301"/>
        <end position="321"/>
    </location>
</feature>
<comment type="subcellular location">
    <subcellularLocation>
        <location evidence="1">Membrane</location>
        <topology evidence="1">Multi-pass membrane protein</topology>
    </subcellularLocation>
</comment>
<dbReference type="Proteomes" id="UP000242497">
    <property type="component" value="Unassembled WGS sequence"/>
</dbReference>
<keyword evidence="3" id="KW-0813">Transport</keyword>
<feature type="transmembrane region" description="Helical" evidence="8">
    <location>
        <begin position="143"/>
        <end position="163"/>
    </location>
</feature>
<name>A0A1M6S2J6_9FIRM</name>
<evidence type="ECO:0000256" key="6">
    <source>
        <dbReference type="ARBA" id="ARBA00022989"/>
    </source>
</evidence>
<comment type="similarity">
    <text evidence="2">Belongs to the amino acid-polyamine-organocation (APC) superfamily. Spore germination protein (SGP) (TC 2.A.3.9) family.</text>
</comment>
<reference evidence="10" key="1">
    <citation type="submission" date="2016-11" db="EMBL/GenBank/DDBJ databases">
        <authorList>
            <person name="Varghese N."/>
            <person name="Submissions S."/>
        </authorList>
    </citation>
    <scope>NUCLEOTIDE SEQUENCE [LARGE SCALE GENOMIC DNA]</scope>
    <source>
        <strain evidence="10">DSM 15518</strain>
    </source>
</reference>
<keyword evidence="7 8" id="KW-0472">Membrane</keyword>
<feature type="transmembrane region" description="Helical" evidence="8">
    <location>
        <begin position="12"/>
        <end position="30"/>
    </location>
</feature>
<organism evidence="9 10">
    <name type="scientific">Tepidibacter formicigenes DSM 15518</name>
    <dbReference type="NCBI Taxonomy" id="1123349"/>
    <lineage>
        <taxon>Bacteria</taxon>
        <taxon>Bacillati</taxon>
        <taxon>Bacillota</taxon>
        <taxon>Clostridia</taxon>
        <taxon>Peptostreptococcales</taxon>
        <taxon>Peptostreptococcaceae</taxon>
        <taxon>Tepidibacter</taxon>
    </lineage>
</organism>
<dbReference type="OrthoDB" id="1675410at2"/>
<evidence type="ECO:0000256" key="3">
    <source>
        <dbReference type="ARBA" id="ARBA00022448"/>
    </source>
</evidence>
<evidence type="ECO:0000256" key="8">
    <source>
        <dbReference type="SAM" id="Phobius"/>
    </source>
</evidence>
<gene>
    <name evidence="9" type="ORF">SAMN02744037_02242</name>
</gene>
<dbReference type="PANTHER" id="PTHR34975:SF2">
    <property type="entry name" value="SPORE GERMINATION PROTEIN A2"/>
    <property type="match status" value="1"/>
</dbReference>
<feature type="transmembrane region" description="Helical" evidence="8">
    <location>
        <begin position="112"/>
        <end position="131"/>
    </location>
</feature>
<evidence type="ECO:0000256" key="4">
    <source>
        <dbReference type="ARBA" id="ARBA00022544"/>
    </source>
</evidence>
<evidence type="ECO:0000313" key="10">
    <source>
        <dbReference type="Proteomes" id="UP000242497"/>
    </source>
</evidence>
<keyword evidence="5 8" id="KW-0812">Transmembrane</keyword>
<accession>A0A1M6S2J6</accession>
<feature type="transmembrane region" description="Helical" evidence="8">
    <location>
        <begin position="36"/>
        <end position="54"/>
    </location>
</feature>
<keyword evidence="10" id="KW-1185">Reference proteome</keyword>
<feature type="transmembrane region" description="Helical" evidence="8">
    <location>
        <begin position="267"/>
        <end position="289"/>
    </location>
</feature>
<feature type="transmembrane region" description="Helical" evidence="8">
    <location>
        <begin position="66"/>
        <end position="92"/>
    </location>
</feature>
<dbReference type="InterPro" id="IPR004761">
    <property type="entry name" value="Spore_GerAB"/>
</dbReference>
<keyword evidence="6 8" id="KW-1133">Transmembrane helix</keyword>
<dbReference type="Pfam" id="PF03845">
    <property type="entry name" value="Spore_permease"/>
    <property type="match status" value="1"/>
</dbReference>
<dbReference type="EMBL" id="FRAE01000065">
    <property type="protein sequence ID" value="SHK39062.1"/>
    <property type="molecule type" value="Genomic_DNA"/>
</dbReference>
<dbReference type="NCBIfam" id="TIGR00912">
    <property type="entry name" value="2A0309"/>
    <property type="match status" value="1"/>
</dbReference>
<proteinExistence type="inferred from homology"/>
<feature type="transmembrane region" description="Helical" evidence="8">
    <location>
        <begin position="183"/>
        <end position="202"/>
    </location>
</feature>
<evidence type="ECO:0000256" key="2">
    <source>
        <dbReference type="ARBA" id="ARBA00007998"/>
    </source>
</evidence>
<evidence type="ECO:0000256" key="1">
    <source>
        <dbReference type="ARBA" id="ARBA00004141"/>
    </source>
</evidence>